<gene>
    <name evidence="2" type="ORF">EgrG_000395200</name>
</gene>
<proteinExistence type="predicted"/>
<feature type="compositionally biased region" description="Low complexity" evidence="1">
    <location>
        <begin position="33"/>
        <end position="47"/>
    </location>
</feature>
<organism evidence="2">
    <name type="scientific">Echinococcus granulosus</name>
    <name type="common">Hydatid tapeworm</name>
    <dbReference type="NCBI Taxonomy" id="6210"/>
    <lineage>
        <taxon>Eukaryota</taxon>
        <taxon>Metazoa</taxon>
        <taxon>Spiralia</taxon>
        <taxon>Lophotrochozoa</taxon>
        <taxon>Platyhelminthes</taxon>
        <taxon>Cestoda</taxon>
        <taxon>Eucestoda</taxon>
        <taxon>Cyclophyllidea</taxon>
        <taxon>Taeniidae</taxon>
        <taxon>Echinococcus</taxon>
        <taxon>Echinococcus granulosus group</taxon>
    </lineage>
</organism>
<dbReference type="EMBL" id="LK028610">
    <property type="protein sequence ID" value="CDS24588.1"/>
    <property type="molecule type" value="Genomic_DNA"/>
</dbReference>
<accession>A0A068WWR1</accession>
<dbReference type="Pfam" id="PF06910">
    <property type="entry name" value="MEA1"/>
    <property type="match status" value="1"/>
</dbReference>
<evidence type="ECO:0000313" key="3">
    <source>
        <dbReference type="Proteomes" id="UP000492820"/>
    </source>
</evidence>
<reference evidence="2" key="2">
    <citation type="submission" date="2014-06" db="EMBL/GenBank/DDBJ databases">
        <authorList>
            <person name="Aslett M."/>
        </authorList>
    </citation>
    <scope>NUCLEOTIDE SEQUENCE</scope>
</reference>
<dbReference type="AlphaFoldDB" id="A0A068WWR1"/>
<reference evidence="4" key="3">
    <citation type="submission" date="2020-10" db="UniProtKB">
        <authorList>
            <consortium name="WormBaseParasite"/>
        </authorList>
    </citation>
    <scope>IDENTIFICATION</scope>
</reference>
<protein>
    <submittedName>
        <fullName evidence="2 4">Expressed conserved protein</fullName>
    </submittedName>
</protein>
<dbReference type="Proteomes" id="UP000492820">
    <property type="component" value="Unassembled WGS sequence"/>
</dbReference>
<dbReference type="WBParaSite" id="EgrG_000395200">
    <property type="protein sequence ID" value="EgrG_000395200"/>
    <property type="gene ID" value="EgrG_000395200"/>
</dbReference>
<name>A0A068WWR1_ECHGR</name>
<evidence type="ECO:0000313" key="2">
    <source>
        <dbReference type="EMBL" id="CDS24588.1"/>
    </source>
</evidence>
<feature type="region of interest" description="Disordered" evidence="1">
    <location>
        <begin position="1"/>
        <end position="61"/>
    </location>
</feature>
<evidence type="ECO:0000313" key="4">
    <source>
        <dbReference type="WBParaSite" id="EgrG_000395200"/>
    </source>
</evidence>
<evidence type="ECO:0000256" key="1">
    <source>
        <dbReference type="SAM" id="MobiDB-lite"/>
    </source>
</evidence>
<sequence length="189" mass="21140">MPTSQGDAFPNVEDPPPFLPEHEGYTLLENSNTNDDSTGSRGSGSSSENEENDTAWSSDSLNDAAVDEALRRALNSDEGVFRTFPTSAEPEYVPDESSPALLWRTPMSEEDRRIPLPEEKAAEIKACLRNFQLPDANLPAWAKQIPEEVLCRLFFLLLLLLVFYRHSFHPLLIRFTLITTILSANCEGQ</sequence>
<reference evidence="2 3" key="1">
    <citation type="journal article" date="2013" name="Nature">
        <title>The genomes of four tapeworm species reveal adaptations to parasitism.</title>
        <authorList>
            <person name="Tsai I.J."/>
            <person name="Zarowiecki M."/>
            <person name="Holroyd N."/>
            <person name="Garciarrubio A."/>
            <person name="Sanchez-Flores A."/>
            <person name="Brooks K.L."/>
            <person name="Tracey A."/>
            <person name="Bobes R.J."/>
            <person name="Fragoso G."/>
            <person name="Sciutto E."/>
            <person name="Aslett M."/>
            <person name="Beasley H."/>
            <person name="Bennett H.M."/>
            <person name="Cai J."/>
            <person name="Camicia F."/>
            <person name="Clark R."/>
            <person name="Cucher M."/>
            <person name="De Silva N."/>
            <person name="Day T.A."/>
            <person name="Deplazes P."/>
            <person name="Estrada K."/>
            <person name="Fernandez C."/>
            <person name="Holland P.W."/>
            <person name="Hou J."/>
            <person name="Hu S."/>
            <person name="Huckvale T."/>
            <person name="Hung S.S."/>
            <person name="Kamenetzky L."/>
            <person name="Keane J.A."/>
            <person name="Kiss F."/>
            <person name="Koziol U."/>
            <person name="Lambert O."/>
            <person name="Liu K."/>
            <person name="Luo X."/>
            <person name="Luo Y."/>
            <person name="Macchiaroli N."/>
            <person name="Nichol S."/>
            <person name="Paps J."/>
            <person name="Parkinson J."/>
            <person name="Pouchkina-Stantcheva N."/>
            <person name="Riddiford N."/>
            <person name="Rosenzvit M."/>
            <person name="Salinas G."/>
            <person name="Wasmuth J.D."/>
            <person name="Zamanian M."/>
            <person name="Zheng Y."/>
            <person name="Cai X."/>
            <person name="Soberon X."/>
            <person name="Olson P.D."/>
            <person name="Laclette J.P."/>
            <person name="Brehm K."/>
            <person name="Berriman M."/>
            <person name="Garciarrubio A."/>
            <person name="Bobes R.J."/>
            <person name="Fragoso G."/>
            <person name="Sanchez-Flores A."/>
            <person name="Estrada K."/>
            <person name="Cevallos M.A."/>
            <person name="Morett E."/>
            <person name="Gonzalez V."/>
            <person name="Portillo T."/>
            <person name="Ochoa-Leyva A."/>
            <person name="Jose M.V."/>
            <person name="Sciutto E."/>
            <person name="Landa A."/>
            <person name="Jimenez L."/>
            <person name="Valdes V."/>
            <person name="Carrero J.C."/>
            <person name="Larralde C."/>
            <person name="Morales-Montor J."/>
            <person name="Limon-Lason J."/>
            <person name="Soberon X."/>
            <person name="Laclette J.P."/>
        </authorList>
    </citation>
    <scope>NUCLEOTIDE SEQUENCE [LARGE SCALE GENOMIC DNA]</scope>
</reference>